<dbReference type="PANTHER" id="PTHR39643:SF1">
    <property type="entry name" value="CCA-ADDING ENZYME"/>
    <property type="match status" value="1"/>
</dbReference>
<proteinExistence type="inferred from homology"/>
<keyword evidence="4 10" id="KW-0479">Metal-binding</keyword>
<feature type="binding site" evidence="10">
    <location>
        <position position="159"/>
    </location>
    <ligand>
        <name>CTP</name>
        <dbReference type="ChEBI" id="CHEBI:37563"/>
    </ligand>
</feature>
<dbReference type="SUPFAM" id="SSF55003">
    <property type="entry name" value="PAP/Archaeal CCA-adding enzyme, C-terminal domain"/>
    <property type="match status" value="1"/>
</dbReference>
<comment type="cofactor">
    <cofactor evidence="10">
        <name>Mg(2+)</name>
        <dbReference type="ChEBI" id="CHEBI:18420"/>
    </cofactor>
</comment>
<comment type="catalytic activity">
    <reaction evidence="10">
        <text>a tRNA with a 3' CCA end + 2 CTP + ATP = a tRNA with a 3' CCACCA end + 3 diphosphate</text>
        <dbReference type="Rhea" id="RHEA:76235"/>
        <dbReference type="Rhea" id="RHEA-COMP:10468"/>
        <dbReference type="Rhea" id="RHEA-COMP:18655"/>
        <dbReference type="ChEBI" id="CHEBI:30616"/>
        <dbReference type="ChEBI" id="CHEBI:33019"/>
        <dbReference type="ChEBI" id="CHEBI:37563"/>
        <dbReference type="ChEBI" id="CHEBI:83071"/>
        <dbReference type="ChEBI" id="CHEBI:195187"/>
    </reaction>
</comment>
<feature type="binding site" evidence="10">
    <location>
        <position position="168"/>
    </location>
    <ligand>
        <name>CTP</name>
        <dbReference type="ChEBI" id="CHEBI:37563"/>
    </ligand>
</feature>
<evidence type="ECO:0000256" key="1">
    <source>
        <dbReference type="ARBA" id="ARBA00022679"/>
    </source>
</evidence>
<evidence type="ECO:0000256" key="7">
    <source>
        <dbReference type="ARBA" id="ARBA00022840"/>
    </source>
</evidence>
<dbReference type="Gene3D" id="3.30.70.590">
    <property type="entry name" value="Poly(A) polymerase predicted RNA binding domain"/>
    <property type="match status" value="1"/>
</dbReference>
<keyword evidence="8 10" id="KW-0460">Magnesium</keyword>
<dbReference type="GO" id="GO:0005524">
    <property type="term" value="F:ATP binding"/>
    <property type="evidence" value="ECO:0007669"/>
    <property type="project" value="UniProtKB-UniRule"/>
</dbReference>
<dbReference type="Gene3D" id="3.30.460.10">
    <property type="entry name" value="Beta Polymerase, domain 2"/>
    <property type="match status" value="1"/>
</dbReference>
<dbReference type="NCBIfam" id="TIGR03671">
    <property type="entry name" value="cca_archaeal"/>
    <property type="match status" value="1"/>
</dbReference>
<feature type="binding site" evidence="10">
    <location>
        <position position="116"/>
    </location>
    <ligand>
        <name>Mg(2+)</name>
        <dbReference type="ChEBI" id="CHEBI:18420"/>
    </ligand>
</feature>
<feature type="domain" description="Polymerase nucleotidyl transferase" evidence="11">
    <location>
        <begin position="34"/>
        <end position="139"/>
    </location>
</feature>
<keyword evidence="9 10" id="KW-0694">RNA-binding</keyword>
<dbReference type="InterPro" id="IPR002934">
    <property type="entry name" value="Polymerase_NTP_transf_dom"/>
</dbReference>
<comment type="similarity">
    <text evidence="10">Belongs to the tRNA nucleotidyltransferase/poly(A) polymerase family. Archaeal CCA-adding enzyme subfamily.</text>
</comment>
<dbReference type="GO" id="GO:0042245">
    <property type="term" value="P:RNA repair"/>
    <property type="evidence" value="ECO:0007669"/>
    <property type="project" value="UniProtKB-KW"/>
</dbReference>
<dbReference type="GO" id="GO:0004810">
    <property type="term" value="F:CCA tRNA nucleotidyltransferase activity"/>
    <property type="evidence" value="ECO:0007669"/>
    <property type="project" value="UniProtKB-UniRule"/>
</dbReference>
<dbReference type="InterPro" id="IPR006116">
    <property type="entry name" value="NT_2-5OAS_ClassI-CCAase"/>
</dbReference>
<feature type="binding site" evidence="10">
    <location>
        <position position="65"/>
    </location>
    <ligand>
        <name>Mg(2+)</name>
        <dbReference type="ChEBI" id="CHEBI:18420"/>
    </ligand>
</feature>
<dbReference type="Pfam" id="PF21133">
    <property type="entry name" value="CAA_C"/>
    <property type="match status" value="1"/>
</dbReference>
<dbReference type="PIRSF" id="PIRSF005335">
    <property type="entry name" value="CCA_arch"/>
    <property type="match status" value="1"/>
</dbReference>
<comment type="subunit">
    <text evidence="10">Homodimer.</text>
</comment>
<dbReference type="InterPro" id="IPR048833">
    <property type="entry name" value="CAA_C"/>
</dbReference>
<dbReference type="OrthoDB" id="7378at2157"/>
<evidence type="ECO:0000313" key="15">
    <source>
        <dbReference type="Proteomes" id="UP000263012"/>
    </source>
</evidence>
<dbReference type="GO" id="GO:0001680">
    <property type="term" value="P:tRNA 3'-terminal CCA addition"/>
    <property type="evidence" value="ECO:0007669"/>
    <property type="project" value="UniProtKB-UniRule"/>
</dbReference>
<feature type="binding site" evidence="10">
    <location>
        <position position="53"/>
    </location>
    <ligand>
        <name>ATP</name>
        <dbReference type="ChEBI" id="CHEBI:30616"/>
    </ligand>
</feature>
<dbReference type="InterPro" id="IPR015329">
    <property type="entry name" value="tRNA_NucTransf2"/>
</dbReference>
<comment type="catalytic activity">
    <reaction evidence="10">
        <text>a tRNA precursor + 2 CTP + ATP = a tRNA with a 3' CCA end + 3 diphosphate</text>
        <dbReference type="Rhea" id="RHEA:14433"/>
        <dbReference type="Rhea" id="RHEA-COMP:10465"/>
        <dbReference type="Rhea" id="RHEA-COMP:10468"/>
        <dbReference type="ChEBI" id="CHEBI:30616"/>
        <dbReference type="ChEBI" id="CHEBI:33019"/>
        <dbReference type="ChEBI" id="CHEBI:37563"/>
        <dbReference type="ChEBI" id="CHEBI:74896"/>
        <dbReference type="ChEBI" id="CHEBI:83071"/>
        <dbReference type="EC" id="2.7.7.72"/>
    </reaction>
</comment>
<dbReference type="PANTHER" id="PTHR39643">
    <property type="entry name" value="CCA-ADDING ENZYME"/>
    <property type="match status" value="1"/>
</dbReference>
<evidence type="ECO:0000256" key="3">
    <source>
        <dbReference type="ARBA" id="ARBA00022695"/>
    </source>
</evidence>
<dbReference type="HAMAP" id="MF_01264">
    <property type="entry name" value="CCA_arch"/>
    <property type="match status" value="1"/>
</dbReference>
<dbReference type="EMBL" id="CP025066">
    <property type="protein sequence ID" value="AUX10673.1"/>
    <property type="molecule type" value="Genomic_DNA"/>
</dbReference>
<dbReference type="Pfam" id="PF09249">
    <property type="entry name" value="tRNA_NucTransf2"/>
    <property type="match status" value="1"/>
</dbReference>
<dbReference type="SUPFAM" id="SSF81301">
    <property type="entry name" value="Nucleotidyltransferase"/>
    <property type="match status" value="1"/>
</dbReference>
<keyword evidence="3 10" id="KW-0548">Nucleotidyltransferase</keyword>
<keyword evidence="2 10" id="KW-0819">tRNA processing</keyword>
<keyword evidence="1 10" id="KW-0808">Transferase</keyword>
<feature type="binding site" evidence="10">
    <location>
        <position position="159"/>
    </location>
    <ligand>
        <name>ATP</name>
        <dbReference type="ChEBI" id="CHEBI:30616"/>
    </ligand>
</feature>
<dbReference type="KEGG" id="hdf:AArcSl_3064"/>
<dbReference type="Pfam" id="PF01909">
    <property type="entry name" value="NTP_transf_2"/>
    <property type="match status" value="1"/>
</dbReference>
<feature type="binding site" evidence="10">
    <location>
        <position position="53"/>
    </location>
    <ligand>
        <name>CTP</name>
        <dbReference type="ChEBI" id="CHEBI:37563"/>
    </ligand>
</feature>
<dbReference type="RefSeq" id="WP_119821202.1">
    <property type="nucleotide sequence ID" value="NZ_CP025066.1"/>
</dbReference>
<evidence type="ECO:0000259" key="13">
    <source>
        <dbReference type="Pfam" id="PF21133"/>
    </source>
</evidence>
<dbReference type="Gene3D" id="1.10.1410.30">
    <property type="entry name" value="CCA tRNA nucleotidyltransferase, domain 2"/>
    <property type="match status" value="1"/>
</dbReference>
<dbReference type="GO" id="GO:0000287">
    <property type="term" value="F:magnesium ion binding"/>
    <property type="evidence" value="ECO:0007669"/>
    <property type="project" value="UniProtKB-UniRule"/>
</dbReference>
<comment type="miscellaneous">
    <text evidence="10">A single active site specifically recognizes both ATP and CTP and is responsible for their addition.</text>
</comment>
<sequence length="465" mass="52269">MSLEAVLSAVEARVTPDEAERARFEEVAGELRERTLSALSELDVEGDVVLVGSTARGTWLSGDRDIDMFVRLPPETDRSELVQYGLTIGHEVLPDGREEYAEHPYVKGTYEGFDVDLVPCYDVEDAEHIQSAVDRTPFHSTYLEENLDDELARDVRLAKRFLKGIGAYGSDLRTRGFSGYLTELLICEYDGFVPLVEAAAEWHPPVELDPEDHGRETFTDPLVVIDPTDPERNVAAVLSAENLARFQHYSRELLEDPREELFFPPEREPISAAELRAHVRQRRTTPVAVVFEAPDIVDDQLWPQLRRTLGGVIDGLDDHGFDVFRADTFVEETAGPADEQGRAVLFIELASPTVPAVSRHVGPPVSVRSHAEGFYEKYAERSGRDDGDQDRLYGPFLVEDRYMVERPREFTDASEYLRSEALLEVRTGAQIEDALEERTVLVGDEVDGLVESFGRDLAAYFDPRP</sequence>
<name>A0A343TNK1_9EURY</name>
<dbReference type="InterPro" id="IPR008229">
    <property type="entry name" value="CCA-adding_arc"/>
</dbReference>
<keyword evidence="5 10" id="KW-0547">Nucleotide-binding</keyword>
<dbReference type="InterPro" id="IPR043519">
    <property type="entry name" value="NT_sf"/>
</dbReference>
<dbReference type="SUPFAM" id="SSF81631">
    <property type="entry name" value="PAP/OAS1 substrate-binding domain"/>
    <property type="match status" value="1"/>
</dbReference>
<dbReference type="Proteomes" id="UP000263012">
    <property type="component" value="Chromosome"/>
</dbReference>
<evidence type="ECO:0000256" key="9">
    <source>
        <dbReference type="ARBA" id="ARBA00022884"/>
    </source>
</evidence>
<dbReference type="InterPro" id="IPR011068">
    <property type="entry name" value="NuclTrfase_I-like_C"/>
</dbReference>
<dbReference type="InterPro" id="IPR042090">
    <property type="entry name" value="CCA_tRNA_nucleotrans_2"/>
</dbReference>
<gene>
    <name evidence="10 14" type="primary">cca</name>
    <name evidence="14" type="ORF">AArcSl_3064</name>
</gene>
<evidence type="ECO:0000259" key="11">
    <source>
        <dbReference type="Pfam" id="PF01909"/>
    </source>
</evidence>
<feature type="domain" description="CCA-adding enzyme C-terminal" evidence="13">
    <location>
        <begin position="282"/>
        <end position="441"/>
    </location>
</feature>
<evidence type="ECO:0000256" key="4">
    <source>
        <dbReference type="ARBA" id="ARBA00022723"/>
    </source>
</evidence>
<dbReference type="Gene3D" id="3.30.70.1550">
    <property type="entry name" value="Archaeal tRNA CCA-adding enzyme catalytic domain"/>
    <property type="match status" value="1"/>
</dbReference>
<feature type="binding site" evidence="10">
    <location>
        <position position="168"/>
    </location>
    <ligand>
        <name>ATP</name>
        <dbReference type="ChEBI" id="CHEBI:30616"/>
    </ligand>
</feature>
<evidence type="ECO:0000256" key="8">
    <source>
        <dbReference type="ARBA" id="ARBA00022842"/>
    </source>
</evidence>
<dbReference type="AlphaFoldDB" id="A0A343TNK1"/>
<dbReference type="GO" id="GO:0000049">
    <property type="term" value="F:tRNA binding"/>
    <property type="evidence" value="ECO:0007669"/>
    <property type="project" value="UniProtKB-UniRule"/>
</dbReference>
<evidence type="ECO:0000256" key="6">
    <source>
        <dbReference type="ARBA" id="ARBA00022800"/>
    </source>
</evidence>
<comment type="function">
    <text evidence="10">Catalyzes the addition and repair of the essential 3'-terminal CCA sequence in tRNAs without using a nucleic acid template. Adds these three nucleotides in the order of C, C, and A to the tRNA nucleotide-73, using CTP and ATP as substrates and producing inorganic pyrophosphate. tRNA 3'-terminal CCA addition is required both for tRNA processing and repair. Also involved in tRNA surveillance by mediating tandem CCA addition to generate a CCACCA at the 3' terminus of unstable tRNAs. While stable tRNAs receive only 3'-terminal CCA, unstable tRNAs are marked with CCACCA and rapidly degraded.</text>
</comment>
<feature type="binding site" evidence="10">
    <location>
        <position position="139"/>
    </location>
    <ligand>
        <name>ATP</name>
        <dbReference type="ChEBI" id="CHEBI:30616"/>
    </ligand>
</feature>
<protein>
    <recommendedName>
        <fullName evidence="10">CCA-adding enzyme</fullName>
        <ecNumber evidence="10">2.7.7.72</ecNumber>
    </recommendedName>
    <alternativeName>
        <fullName evidence="10">CCA tRNA nucleotidyltransferase</fullName>
    </alternativeName>
    <alternativeName>
        <fullName evidence="10">tRNA CCA-pyrophosphorylase</fullName>
    </alternativeName>
    <alternativeName>
        <fullName evidence="10">tRNA adenylyl-/cytidylyl- transferase</fullName>
    </alternativeName>
    <alternativeName>
        <fullName evidence="10">tRNA nucleotidyltransferase</fullName>
    </alternativeName>
    <alternativeName>
        <fullName evidence="10">tRNA-NT</fullName>
    </alternativeName>
</protein>
<evidence type="ECO:0000259" key="12">
    <source>
        <dbReference type="Pfam" id="PF09249"/>
    </source>
</evidence>
<feature type="binding site" evidence="10">
    <location>
        <position position="67"/>
    </location>
    <ligand>
        <name>Mg(2+)</name>
        <dbReference type="ChEBI" id="CHEBI:18420"/>
    </ligand>
</feature>
<evidence type="ECO:0000256" key="10">
    <source>
        <dbReference type="HAMAP-Rule" id="MF_01264"/>
    </source>
</evidence>
<dbReference type="EC" id="2.7.7.72" evidence="10"/>
<reference evidence="15" key="1">
    <citation type="submission" date="2017-11" db="EMBL/GenBank/DDBJ databases">
        <title>Phenotypic and genomic properties of facultatively anaerobic sulfur-reducing natronoarchaea from hypersaline soda lakes.</title>
        <authorList>
            <person name="Sorokin D.Y."/>
            <person name="Kublanov I.V."/>
            <person name="Roman P."/>
            <person name="Sinninghe Damste J.S."/>
            <person name="Golyshin P.N."/>
            <person name="Rojo D."/>
            <person name="Ciordia S."/>
            <person name="Mena M.D.C."/>
            <person name="Ferrer M."/>
            <person name="Messina E."/>
            <person name="Smedile F."/>
            <person name="La Spada G."/>
            <person name="La Cono V."/>
            <person name="Yakimov M.M."/>
        </authorList>
    </citation>
    <scope>NUCLEOTIDE SEQUENCE [LARGE SCALE GENOMIC DNA]</scope>
    <source>
        <strain evidence="15">AArc-Sl</strain>
    </source>
</reference>
<evidence type="ECO:0000256" key="2">
    <source>
        <dbReference type="ARBA" id="ARBA00022694"/>
    </source>
</evidence>
<keyword evidence="15" id="KW-1185">Reference proteome</keyword>
<feature type="binding site" evidence="10">
    <location>
        <position position="56"/>
    </location>
    <ligand>
        <name>CTP</name>
        <dbReference type="ChEBI" id="CHEBI:37563"/>
    </ligand>
</feature>
<evidence type="ECO:0000256" key="5">
    <source>
        <dbReference type="ARBA" id="ARBA00022741"/>
    </source>
</evidence>
<accession>A0A343TNK1</accession>
<feature type="domain" description="tRNA nucleotidyltransferase substrate binding" evidence="12">
    <location>
        <begin position="154"/>
        <end position="263"/>
    </location>
</feature>
<feature type="binding site" evidence="10">
    <location>
        <position position="139"/>
    </location>
    <ligand>
        <name>CTP</name>
        <dbReference type="ChEBI" id="CHEBI:37563"/>
    </ligand>
</feature>
<keyword evidence="7 10" id="KW-0067">ATP-binding</keyword>
<dbReference type="GO" id="GO:0160016">
    <property type="term" value="F:CCACCA tRNA nucleotidyltransferase activity"/>
    <property type="evidence" value="ECO:0007669"/>
    <property type="project" value="RHEA"/>
</dbReference>
<evidence type="ECO:0000313" key="14">
    <source>
        <dbReference type="EMBL" id="AUX10673.1"/>
    </source>
</evidence>
<dbReference type="CDD" id="cd05400">
    <property type="entry name" value="NT_2-5OAS_ClassI-CCAase"/>
    <property type="match status" value="1"/>
</dbReference>
<dbReference type="GeneID" id="37879431"/>
<feature type="binding site" evidence="10">
    <location>
        <position position="56"/>
    </location>
    <ligand>
        <name>ATP</name>
        <dbReference type="ChEBI" id="CHEBI:30616"/>
    </ligand>
</feature>
<organism evidence="14 15">
    <name type="scientific">Halalkaliarchaeum desulfuricum</name>
    <dbReference type="NCBI Taxonomy" id="2055893"/>
    <lineage>
        <taxon>Archaea</taxon>
        <taxon>Methanobacteriati</taxon>
        <taxon>Methanobacteriota</taxon>
        <taxon>Stenosarchaea group</taxon>
        <taxon>Halobacteria</taxon>
        <taxon>Halobacteriales</taxon>
        <taxon>Haloferacaceae</taxon>
        <taxon>Halalkaliarchaeum</taxon>
    </lineage>
</organism>
<keyword evidence="6 10" id="KW-0692">RNA repair</keyword>